<reference evidence="9" key="1">
    <citation type="journal article" date="2019" name="Int. J. Syst. Evol. Microbiol.">
        <title>The Global Catalogue of Microorganisms (GCM) 10K type strain sequencing project: providing services to taxonomists for standard genome sequencing and annotation.</title>
        <authorList>
            <consortium name="The Broad Institute Genomics Platform"/>
            <consortium name="The Broad Institute Genome Sequencing Center for Infectious Disease"/>
            <person name="Wu L."/>
            <person name="Ma J."/>
        </authorList>
    </citation>
    <scope>NUCLEOTIDE SEQUENCE [LARGE SCALE GENOMIC DNA]</scope>
    <source>
        <strain evidence="9">JCM 3106</strain>
    </source>
</reference>
<evidence type="ECO:0000256" key="5">
    <source>
        <dbReference type="SAM" id="MobiDB-lite"/>
    </source>
</evidence>
<evidence type="ECO:0000256" key="2">
    <source>
        <dbReference type="ARBA" id="ARBA00022676"/>
    </source>
</evidence>
<evidence type="ECO:0000256" key="4">
    <source>
        <dbReference type="ARBA" id="ARBA00023194"/>
    </source>
</evidence>
<dbReference type="Pfam" id="PF06722">
    <property type="entry name" value="EryCIII-like_C"/>
    <property type="match status" value="1"/>
</dbReference>
<dbReference type="PANTHER" id="PTHR48050">
    <property type="entry name" value="STEROL 3-BETA-GLUCOSYLTRANSFERASE"/>
    <property type="match status" value="1"/>
</dbReference>
<protein>
    <submittedName>
        <fullName evidence="8">DUF1205 domain-containing protein</fullName>
    </submittedName>
</protein>
<sequence>MRVLFTSYAEKSHFLGMVPLAWALRNAGHEVRVASQPELTDVITGAGLTAVPVGTNHGLGRLLQLAKDTGQEKDFDMAEDRPEMLTWQQIKAGYQGHVMWWCRVVNDPMIGELTEYCRQWKPDLVIWEPLTYAGSIAATASGAAHARFMWGLDLTAQMRGHYLRARQEQGVSTDALAQWLGLRAKRWNVPFSEEMTTGHFTIDYTPTSLRLDLPHTYVPLRYIPYNGTAVVPPWLHTPPTKPRVCLTLGTSATERLDGYSLDVQDIITHLGDLDIEVVATLPEKQQAELSHVPGNVRLVSFVPLHVLAPTCSAMIHHGGGGSFSTSVVNAVPQLILADMFDAPLKGRLLAHQGAGLTLHSSQATGPRVREHLLRLLNEPSFTQAAQKLRQETLATPGPNQLVPELERLTAQHRAGTAH</sequence>
<dbReference type="Proteomes" id="UP001499930">
    <property type="component" value="Unassembled WGS sequence"/>
</dbReference>
<dbReference type="NCBIfam" id="TIGR04516">
    <property type="entry name" value="glycosyl_450act"/>
    <property type="match status" value="1"/>
</dbReference>
<dbReference type="CDD" id="cd03784">
    <property type="entry name" value="GT1_Gtf-like"/>
    <property type="match status" value="1"/>
</dbReference>
<keyword evidence="2" id="KW-0328">Glycosyltransferase</keyword>
<dbReference type="RefSeq" id="WP_344897922.1">
    <property type="nucleotide sequence ID" value="NZ_BAAAWD010000011.1"/>
</dbReference>
<dbReference type="PANTHER" id="PTHR48050:SF13">
    <property type="entry name" value="STEROL 3-BETA-GLUCOSYLTRANSFERASE UGT80A2"/>
    <property type="match status" value="1"/>
</dbReference>
<dbReference type="InterPro" id="IPR010610">
    <property type="entry name" value="EryCIII-like_C"/>
</dbReference>
<dbReference type="InterPro" id="IPR002213">
    <property type="entry name" value="UDP_glucos_trans"/>
</dbReference>
<accession>A0ABP6KM66</accession>
<dbReference type="InterPro" id="IPR050426">
    <property type="entry name" value="Glycosyltransferase_28"/>
</dbReference>
<comment type="caution">
    <text evidence="8">The sequence shown here is derived from an EMBL/GenBank/DDBJ whole genome shotgun (WGS) entry which is preliminary data.</text>
</comment>
<evidence type="ECO:0000256" key="1">
    <source>
        <dbReference type="ARBA" id="ARBA00006962"/>
    </source>
</evidence>
<evidence type="ECO:0000259" key="7">
    <source>
        <dbReference type="Pfam" id="PF21036"/>
    </source>
</evidence>
<evidence type="ECO:0000313" key="8">
    <source>
        <dbReference type="EMBL" id="GAA3014262.1"/>
    </source>
</evidence>
<name>A0ABP6KM66_9ACTN</name>
<evidence type="ECO:0000259" key="6">
    <source>
        <dbReference type="Pfam" id="PF06722"/>
    </source>
</evidence>
<feature type="domain" description="Erythromycin biosynthesis protein CIII-like C-terminal" evidence="6">
    <location>
        <begin position="266"/>
        <end position="408"/>
    </location>
</feature>
<evidence type="ECO:0000256" key="3">
    <source>
        <dbReference type="ARBA" id="ARBA00022679"/>
    </source>
</evidence>
<gene>
    <name evidence="8" type="ORF">GCM10017559_41940</name>
</gene>
<keyword evidence="9" id="KW-1185">Reference proteome</keyword>
<feature type="region of interest" description="Disordered" evidence="5">
    <location>
        <begin position="394"/>
        <end position="418"/>
    </location>
</feature>
<comment type="similarity">
    <text evidence="1">Belongs to the glycosyltransferase 28 family.</text>
</comment>
<dbReference type="Pfam" id="PF21036">
    <property type="entry name" value="EryCIII-like_N"/>
    <property type="match status" value="1"/>
</dbReference>
<evidence type="ECO:0000313" key="9">
    <source>
        <dbReference type="Proteomes" id="UP001499930"/>
    </source>
</evidence>
<keyword evidence="4" id="KW-0045">Antibiotic biosynthesis</keyword>
<dbReference type="EMBL" id="BAAAWD010000011">
    <property type="protein sequence ID" value="GAA3014262.1"/>
    <property type="molecule type" value="Genomic_DNA"/>
</dbReference>
<keyword evidence="3" id="KW-0808">Transferase</keyword>
<dbReference type="InterPro" id="IPR048284">
    <property type="entry name" value="EryCIII-like_N"/>
</dbReference>
<dbReference type="InterPro" id="IPR030953">
    <property type="entry name" value="Glycosyl_450act"/>
</dbReference>
<feature type="domain" description="Erythromycin biosynthesis protein CIII-like N-terminal" evidence="7">
    <location>
        <begin position="22"/>
        <end position="249"/>
    </location>
</feature>
<proteinExistence type="inferred from homology"/>
<dbReference type="SUPFAM" id="SSF53756">
    <property type="entry name" value="UDP-Glycosyltransferase/glycogen phosphorylase"/>
    <property type="match status" value="1"/>
</dbReference>
<organism evidence="8 9">
    <name type="scientific">Streptosporangium longisporum</name>
    <dbReference type="NCBI Taxonomy" id="46187"/>
    <lineage>
        <taxon>Bacteria</taxon>
        <taxon>Bacillati</taxon>
        <taxon>Actinomycetota</taxon>
        <taxon>Actinomycetes</taxon>
        <taxon>Streptosporangiales</taxon>
        <taxon>Streptosporangiaceae</taxon>
        <taxon>Streptosporangium</taxon>
    </lineage>
</organism>
<dbReference type="Gene3D" id="3.40.50.2000">
    <property type="entry name" value="Glycogen Phosphorylase B"/>
    <property type="match status" value="2"/>
</dbReference>